<evidence type="ECO:0000259" key="6">
    <source>
        <dbReference type="Pfam" id="PF01094"/>
    </source>
</evidence>
<comment type="caution">
    <text evidence="7">The sequence shown here is derived from an EMBL/GenBank/DDBJ whole genome shotgun (WGS) entry which is preliminary data.</text>
</comment>
<evidence type="ECO:0000256" key="1">
    <source>
        <dbReference type="ARBA" id="ARBA00004370"/>
    </source>
</evidence>
<keyword evidence="4 5" id="KW-0472">Membrane</keyword>
<dbReference type="SUPFAM" id="SSF53822">
    <property type="entry name" value="Periplasmic binding protein-like I"/>
    <property type="match status" value="1"/>
</dbReference>
<dbReference type="AlphaFoldDB" id="A0A9X6NA52"/>
<dbReference type="Gene3D" id="3.40.50.2300">
    <property type="match status" value="3"/>
</dbReference>
<dbReference type="EMBL" id="MTYJ01000197">
    <property type="protein sequence ID" value="OWA50612.1"/>
    <property type="molecule type" value="Genomic_DNA"/>
</dbReference>
<dbReference type="Proteomes" id="UP000192578">
    <property type="component" value="Unassembled WGS sequence"/>
</dbReference>
<dbReference type="OrthoDB" id="6158579at2759"/>
<evidence type="ECO:0000313" key="7">
    <source>
        <dbReference type="EMBL" id="OWA50612.1"/>
    </source>
</evidence>
<dbReference type="InterPro" id="IPR001828">
    <property type="entry name" value="ANF_lig-bd_rcpt"/>
</dbReference>
<sequence>MYPQSGIVFIIIACHQYVATVKRVVFIISLPYNTGTSLDVSLVGPAVDLAAERINRDSGSRLNVSIHYFYNISHRTCSEPSAETSDKIAKFYQDEIASSGNSCYAVVSNNCDDMTGIKSLVREYDWTLLTNVFTSNDFWGSPQTRSSFPAVATGGTNKGYARAVLDVLQHYKWFHAAVLLETKAGAPFYRDVGNVLRETAPASFNLHYYLIERIFDETLSDFLQTAKTRSRVIILLTLGSTALQLLVFLNLQALQDEVAYGAVTQFSLANADDSNLLAFRSLLFITYRSQGKNLNQFNKDIAERTRSTYNITYKPGIQPFDNKVLRSSFDLVELFAKVVNESDTANGCSGLQIVHAMTNRTFALSTGNIYIDAERSRDLDLDIFGFNTSTREMQIIGTYEWARSSHLGWFIERSVEWPTMDSQPPLDIPVCGFSGDEGPCAVQSTIVTLIAPLAAFMAAILLAVIVILTRWRKSWLTENWWFVDSYRLHIPPPDVFEV</sequence>
<feature type="transmembrane region" description="Helical" evidence="5">
    <location>
        <begin position="446"/>
        <end position="468"/>
    </location>
</feature>
<keyword evidence="3 5" id="KW-1133">Transmembrane helix</keyword>
<name>A0A9X6NA52_HYPEX</name>
<reference evidence="8" key="1">
    <citation type="submission" date="2017-01" db="EMBL/GenBank/DDBJ databases">
        <title>Comparative genomics of anhydrobiosis in the tardigrade Hypsibius dujardini.</title>
        <authorList>
            <person name="Yoshida Y."/>
            <person name="Koutsovoulos G."/>
            <person name="Laetsch D."/>
            <person name="Stevens L."/>
            <person name="Kumar S."/>
            <person name="Horikawa D."/>
            <person name="Ishino K."/>
            <person name="Komine S."/>
            <person name="Tomita M."/>
            <person name="Blaxter M."/>
            <person name="Arakawa K."/>
        </authorList>
    </citation>
    <scope>NUCLEOTIDE SEQUENCE [LARGE SCALE GENOMIC DNA]</scope>
    <source>
        <strain evidence="8">Z151</strain>
    </source>
</reference>
<comment type="subcellular location">
    <subcellularLocation>
        <location evidence="1">Membrane</location>
    </subcellularLocation>
</comment>
<evidence type="ECO:0000256" key="5">
    <source>
        <dbReference type="SAM" id="Phobius"/>
    </source>
</evidence>
<feature type="domain" description="Receptor ligand binding region" evidence="6">
    <location>
        <begin position="43"/>
        <end position="388"/>
    </location>
</feature>
<keyword evidence="2 5" id="KW-0812">Transmembrane</keyword>
<organism evidence="7 8">
    <name type="scientific">Hypsibius exemplaris</name>
    <name type="common">Freshwater tardigrade</name>
    <dbReference type="NCBI Taxonomy" id="2072580"/>
    <lineage>
        <taxon>Eukaryota</taxon>
        <taxon>Metazoa</taxon>
        <taxon>Ecdysozoa</taxon>
        <taxon>Tardigrada</taxon>
        <taxon>Eutardigrada</taxon>
        <taxon>Parachela</taxon>
        <taxon>Hypsibioidea</taxon>
        <taxon>Hypsibiidae</taxon>
        <taxon>Hypsibius</taxon>
    </lineage>
</organism>
<keyword evidence="8" id="KW-1185">Reference proteome</keyword>
<accession>A0A9X6NA52</accession>
<protein>
    <recommendedName>
        <fullName evidence="6">Receptor ligand binding region domain-containing protein</fullName>
    </recommendedName>
</protein>
<proteinExistence type="predicted"/>
<dbReference type="GO" id="GO:0016020">
    <property type="term" value="C:membrane"/>
    <property type="evidence" value="ECO:0007669"/>
    <property type="project" value="UniProtKB-SubCell"/>
</dbReference>
<dbReference type="Pfam" id="PF01094">
    <property type="entry name" value="ANF_receptor"/>
    <property type="match status" value="1"/>
</dbReference>
<evidence type="ECO:0000256" key="2">
    <source>
        <dbReference type="ARBA" id="ARBA00022692"/>
    </source>
</evidence>
<dbReference type="InterPro" id="IPR028082">
    <property type="entry name" value="Peripla_BP_I"/>
</dbReference>
<evidence type="ECO:0000313" key="8">
    <source>
        <dbReference type="Proteomes" id="UP000192578"/>
    </source>
</evidence>
<evidence type="ECO:0000256" key="4">
    <source>
        <dbReference type="ARBA" id="ARBA00023136"/>
    </source>
</evidence>
<evidence type="ECO:0000256" key="3">
    <source>
        <dbReference type="ARBA" id="ARBA00022989"/>
    </source>
</evidence>
<gene>
    <name evidence="7" type="ORF">BV898_15123</name>
</gene>